<protein>
    <submittedName>
        <fullName evidence="4">Alcohol dehydrogenase</fullName>
    </submittedName>
</protein>
<gene>
    <name evidence="4" type="ORF">COS11_02900</name>
</gene>
<dbReference type="PANTHER" id="PTHR11496">
    <property type="entry name" value="ALCOHOL DEHYDROGENASE"/>
    <property type="match status" value="1"/>
</dbReference>
<evidence type="ECO:0000313" key="4">
    <source>
        <dbReference type="EMBL" id="PIV64304.1"/>
    </source>
</evidence>
<dbReference type="SUPFAM" id="SSF56796">
    <property type="entry name" value="Dehydroquinate synthase-like"/>
    <property type="match status" value="1"/>
</dbReference>
<feature type="domain" description="Fe-containing alcohol dehydrogenase-like C-terminal" evidence="3">
    <location>
        <begin position="191"/>
        <end position="310"/>
    </location>
</feature>
<proteinExistence type="predicted"/>
<name>A0A2M7E9A9_9BACT</name>
<dbReference type="FunFam" id="3.40.50.1970:FF:000003">
    <property type="entry name" value="Alcohol dehydrogenase, iron-containing"/>
    <property type="match status" value="1"/>
</dbReference>
<accession>A0A2M7E9A9</accession>
<feature type="domain" description="Alcohol dehydrogenase iron-type/glycerol dehydrogenase GldA" evidence="2">
    <location>
        <begin position="13"/>
        <end position="180"/>
    </location>
</feature>
<dbReference type="GO" id="GO:0004022">
    <property type="term" value="F:alcohol dehydrogenase (NAD+) activity"/>
    <property type="evidence" value="ECO:0007669"/>
    <property type="project" value="TreeGrafter"/>
</dbReference>
<keyword evidence="1" id="KW-0560">Oxidoreductase</keyword>
<dbReference type="PROSITE" id="PS00913">
    <property type="entry name" value="ADH_IRON_1"/>
    <property type="match status" value="1"/>
</dbReference>
<dbReference type="InterPro" id="IPR039697">
    <property type="entry name" value="Alcohol_dehydrogenase_Fe"/>
</dbReference>
<organism evidence="4 5">
    <name type="scientific">bacterium (Candidatus Ratteibacteria) CG01_land_8_20_14_3_00_40_19</name>
    <dbReference type="NCBI Taxonomy" id="2014290"/>
    <lineage>
        <taxon>Bacteria</taxon>
        <taxon>Candidatus Ratteibacteria</taxon>
    </lineage>
</organism>
<dbReference type="GO" id="GO:0046872">
    <property type="term" value="F:metal ion binding"/>
    <property type="evidence" value="ECO:0007669"/>
    <property type="project" value="InterPro"/>
</dbReference>
<evidence type="ECO:0000256" key="1">
    <source>
        <dbReference type="ARBA" id="ARBA00023002"/>
    </source>
</evidence>
<reference evidence="5" key="1">
    <citation type="submission" date="2017-09" db="EMBL/GenBank/DDBJ databases">
        <title>Depth-based differentiation of microbial function through sediment-hosted aquifers and enrichment of novel symbionts in the deep terrestrial subsurface.</title>
        <authorList>
            <person name="Probst A.J."/>
            <person name="Ladd B."/>
            <person name="Jarett J.K."/>
            <person name="Geller-Mcgrath D.E."/>
            <person name="Sieber C.M.K."/>
            <person name="Emerson J.B."/>
            <person name="Anantharaman K."/>
            <person name="Thomas B.C."/>
            <person name="Malmstrom R."/>
            <person name="Stieglmeier M."/>
            <person name="Klingl A."/>
            <person name="Woyke T."/>
            <person name="Ryan C.M."/>
            <person name="Banfield J.F."/>
        </authorList>
    </citation>
    <scope>NUCLEOTIDE SEQUENCE [LARGE SCALE GENOMIC DNA]</scope>
</reference>
<dbReference type="Gene3D" id="3.40.50.1970">
    <property type="match status" value="1"/>
</dbReference>
<dbReference type="Proteomes" id="UP000228886">
    <property type="component" value="Unassembled WGS sequence"/>
</dbReference>
<dbReference type="Gene3D" id="1.20.1090.10">
    <property type="entry name" value="Dehydroquinate synthase-like - alpha domain"/>
    <property type="match status" value="1"/>
</dbReference>
<comment type="caution">
    <text evidence="4">The sequence shown here is derived from an EMBL/GenBank/DDBJ whole genome shotgun (WGS) entry which is preliminary data.</text>
</comment>
<dbReference type="EMBL" id="PETL01000142">
    <property type="protein sequence ID" value="PIV64304.1"/>
    <property type="molecule type" value="Genomic_DNA"/>
</dbReference>
<dbReference type="CDD" id="cd08551">
    <property type="entry name" value="Fe-ADH"/>
    <property type="match status" value="1"/>
</dbReference>
<dbReference type="InterPro" id="IPR056798">
    <property type="entry name" value="ADH_Fe_C"/>
</dbReference>
<dbReference type="InterPro" id="IPR001670">
    <property type="entry name" value="ADH_Fe/GldA"/>
</dbReference>
<dbReference type="InterPro" id="IPR018211">
    <property type="entry name" value="ADH_Fe_CS"/>
</dbReference>
<dbReference type="Pfam" id="PF25137">
    <property type="entry name" value="ADH_Fe_C"/>
    <property type="match status" value="1"/>
</dbReference>
<evidence type="ECO:0000259" key="2">
    <source>
        <dbReference type="Pfam" id="PF00465"/>
    </source>
</evidence>
<dbReference type="AlphaFoldDB" id="A0A2M7E9A9"/>
<dbReference type="Pfam" id="PF00465">
    <property type="entry name" value="Fe-ADH"/>
    <property type="match status" value="1"/>
</dbReference>
<evidence type="ECO:0000313" key="5">
    <source>
        <dbReference type="Proteomes" id="UP000228886"/>
    </source>
</evidence>
<sequence length="318" mass="34669">MVKIKMDYFFNLPTKIYFGNGSLKELKEAKSLGRSALLVTGKHFAKSSGLLKKVESILVEEKIKTTEFCGVEENPSVETVEKGGELARRKKCDFIIGLGGGSPMDAAKGIAVLATNSGGLRKYFGSEKLKNSPLPILAIPTTAGTGSEVTRYAVINDWQDKTKKVVSSFSILPRIAIVDPSLTLTLPDNLTASTGMDAFSHALEGYLSSDANSLTDIFSQEAIKIIRESLLLLLKRKTLPLREKLSLASLYAGIVINHTGTIIVHGMGYPLTLDYGVQHGAANALLLPYVMDYLGKKKVYQEKLKEILRTTKVKESLL</sequence>
<dbReference type="PANTHER" id="PTHR11496:SF104">
    <property type="entry name" value="3-DEOXY-ALPHA-D-MANNO-OCTULOSONATE 8-OXIDASE"/>
    <property type="match status" value="1"/>
</dbReference>
<evidence type="ECO:0000259" key="3">
    <source>
        <dbReference type="Pfam" id="PF25137"/>
    </source>
</evidence>
<feature type="non-terminal residue" evidence="4">
    <location>
        <position position="318"/>
    </location>
</feature>